<protein>
    <submittedName>
        <fullName evidence="1">Uncharacterized protein</fullName>
    </submittedName>
</protein>
<dbReference type="Gene3D" id="3.90.228.10">
    <property type="match status" value="1"/>
</dbReference>
<organism evidence="1 2">
    <name type="scientific">Acacia crassicarpa</name>
    <name type="common">northern wattle</name>
    <dbReference type="NCBI Taxonomy" id="499986"/>
    <lineage>
        <taxon>Eukaryota</taxon>
        <taxon>Viridiplantae</taxon>
        <taxon>Streptophyta</taxon>
        <taxon>Embryophyta</taxon>
        <taxon>Tracheophyta</taxon>
        <taxon>Spermatophyta</taxon>
        <taxon>Magnoliopsida</taxon>
        <taxon>eudicotyledons</taxon>
        <taxon>Gunneridae</taxon>
        <taxon>Pentapetalae</taxon>
        <taxon>rosids</taxon>
        <taxon>fabids</taxon>
        <taxon>Fabales</taxon>
        <taxon>Fabaceae</taxon>
        <taxon>Caesalpinioideae</taxon>
        <taxon>mimosoid clade</taxon>
        <taxon>Acacieae</taxon>
        <taxon>Acacia</taxon>
    </lineage>
</organism>
<proteinExistence type="predicted"/>
<reference evidence="1" key="1">
    <citation type="submission" date="2023-10" db="EMBL/GenBank/DDBJ databases">
        <title>Chromosome-level genome of the transformable northern wattle, Acacia crassicarpa.</title>
        <authorList>
            <person name="Massaro I."/>
            <person name="Sinha N.R."/>
            <person name="Poethig S."/>
            <person name="Leichty A.R."/>
        </authorList>
    </citation>
    <scope>NUCLEOTIDE SEQUENCE</scope>
    <source>
        <strain evidence="1">Acra3RX</strain>
        <tissue evidence="1">Leaf</tissue>
    </source>
</reference>
<comment type="caution">
    <text evidence="1">The sequence shown here is derived from an EMBL/GenBank/DDBJ whole genome shotgun (WGS) entry which is preliminary data.</text>
</comment>
<name>A0AAE1TAA9_9FABA</name>
<sequence>MSALWVSLKEKVKCGSKLTDVMMRQQPAVKSYNDKNGNSNPVQSQASLVATTPKLHELSIGDPSRKIVEMIFDKAWMNTSTPQKKVKTVFKVIVSPEMLDRFEKYREMVKEKACEQNPRHPRSIVDGNELLRFYGTTMRCCCQGKSVQKVKYLCNDPSCCVCQIMQFNFDTEFSRMFSAGVKTEKRAVIICRLIAGTSIHEVNNGQTQGSCSNRVGKMQFSLDKFVVRNPSAILPCFVLVFD</sequence>
<dbReference type="EMBL" id="JAWXYG010000003">
    <property type="protein sequence ID" value="KAK4278357.1"/>
    <property type="molecule type" value="Genomic_DNA"/>
</dbReference>
<accession>A0AAE1TAA9</accession>
<evidence type="ECO:0000313" key="2">
    <source>
        <dbReference type="Proteomes" id="UP001293593"/>
    </source>
</evidence>
<dbReference type="PANTHER" id="PTHR31681:SF34">
    <property type="entry name" value="DUF295 DOMAIN-CONTAINING PROTEIN"/>
    <property type="match status" value="1"/>
</dbReference>
<evidence type="ECO:0000313" key="1">
    <source>
        <dbReference type="EMBL" id="KAK4278357.1"/>
    </source>
</evidence>
<dbReference type="Proteomes" id="UP001293593">
    <property type="component" value="Unassembled WGS sequence"/>
</dbReference>
<gene>
    <name evidence="1" type="ORF">QN277_016213</name>
</gene>
<keyword evidence="2" id="KW-1185">Reference proteome</keyword>
<dbReference type="PANTHER" id="PTHR31681">
    <property type="entry name" value="C2H2-LIKE ZINC FINGER PROTEIN"/>
    <property type="match status" value="1"/>
</dbReference>
<dbReference type="SUPFAM" id="SSF56399">
    <property type="entry name" value="ADP-ribosylation"/>
    <property type="match status" value="1"/>
</dbReference>
<dbReference type="AlphaFoldDB" id="A0AAE1TAA9"/>